<organism evidence="1 2">
    <name type="scientific">Parasedimentitalea marina</name>
    <dbReference type="NCBI Taxonomy" id="2483033"/>
    <lineage>
        <taxon>Bacteria</taxon>
        <taxon>Pseudomonadati</taxon>
        <taxon>Pseudomonadota</taxon>
        <taxon>Alphaproteobacteria</taxon>
        <taxon>Rhodobacterales</taxon>
        <taxon>Paracoccaceae</taxon>
        <taxon>Parasedimentitalea</taxon>
    </lineage>
</organism>
<dbReference type="EMBL" id="CP033219">
    <property type="protein sequence ID" value="AZV78993.1"/>
    <property type="molecule type" value="Genomic_DNA"/>
</dbReference>
<dbReference type="AlphaFoldDB" id="A0A3T0N4M5"/>
<evidence type="ECO:0000313" key="1">
    <source>
        <dbReference type="EMBL" id="AZV78993.1"/>
    </source>
</evidence>
<dbReference type="KEGG" id="sedi:EBB79_14700"/>
<proteinExistence type="predicted"/>
<protein>
    <submittedName>
        <fullName evidence="1">Uncharacterized protein</fullName>
    </submittedName>
</protein>
<sequence length="93" mass="10270">MSANSNLNEALGVLGEKLQSLNAMVLANQFMVDALRDHDVKLKALDAETARSFLRQLARKTFGEDETKQDVLALILDAMAPRQSADIIPFPTR</sequence>
<gene>
    <name evidence="1" type="ORF">EBB79_14700</name>
</gene>
<name>A0A3T0N4M5_9RHOB</name>
<keyword evidence="2" id="KW-1185">Reference proteome</keyword>
<reference evidence="1 2" key="1">
    <citation type="submission" date="2018-10" db="EMBL/GenBank/DDBJ databases">
        <title>Parasedimentitalea marina sp. nov., a psychrophilic bacterium isolated from deep seawater of the New Britain Trench.</title>
        <authorList>
            <person name="Cao J."/>
        </authorList>
    </citation>
    <scope>NUCLEOTIDE SEQUENCE [LARGE SCALE GENOMIC DNA]</scope>
    <source>
        <strain evidence="1 2">W43</strain>
    </source>
</reference>
<dbReference type="OrthoDB" id="7667684at2"/>
<evidence type="ECO:0000313" key="2">
    <source>
        <dbReference type="Proteomes" id="UP000283063"/>
    </source>
</evidence>
<dbReference type="RefSeq" id="WP_127749545.1">
    <property type="nucleotide sequence ID" value="NZ_CP033219.1"/>
</dbReference>
<dbReference type="Proteomes" id="UP000283063">
    <property type="component" value="Chromosome"/>
</dbReference>
<accession>A0A3T0N4M5</accession>